<comment type="caution">
    <text evidence="3">The sequence shown here is derived from an EMBL/GenBank/DDBJ whole genome shotgun (WGS) entry which is preliminary data.</text>
</comment>
<reference evidence="3 4" key="1">
    <citation type="submission" date="2023-02" db="EMBL/GenBank/DDBJ databases">
        <authorList>
            <person name="Maleckis M."/>
        </authorList>
    </citation>
    <scope>NUCLEOTIDE SEQUENCE [LARGE SCALE GENOMIC DNA]</scope>
    <source>
        <strain evidence="3 4">P8-A2</strain>
    </source>
</reference>
<dbReference type="SUPFAM" id="SSF50960">
    <property type="entry name" value="TolB, C-terminal domain"/>
    <property type="match status" value="1"/>
</dbReference>
<dbReference type="SUPFAM" id="SSF51004">
    <property type="entry name" value="C-terminal (heme d1) domain of cytochrome cd1-nitrite reductase"/>
    <property type="match status" value="1"/>
</dbReference>
<evidence type="ECO:0000313" key="4">
    <source>
        <dbReference type="Proteomes" id="UP001257627"/>
    </source>
</evidence>
<evidence type="ECO:0000256" key="2">
    <source>
        <dbReference type="SAM" id="SignalP"/>
    </source>
</evidence>
<dbReference type="InterPro" id="IPR013517">
    <property type="entry name" value="FG-GAP"/>
</dbReference>
<protein>
    <submittedName>
        <fullName evidence="3">VCBS repeat-containing protein</fullName>
    </submittedName>
</protein>
<dbReference type="Pfam" id="PF13517">
    <property type="entry name" value="FG-GAP_3"/>
    <property type="match status" value="1"/>
</dbReference>
<organism evidence="3 4">
    <name type="scientific">Streptomyces mirabilis</name>
    <dbReference type="NCBI Taxonomy" id="68239"/>
    <lineage>
        <taxon>Bacteria</taxon>
        <taxon>Bacillati</taxon>
        <taxon>Actinomycetota</taxon>
        <taxon>Actinomycetes</taxon>
        <taxon>Kitasatosporales</taxon>
        <taxon>Streptomycetaceae</taxon>
        <taxon>Streptomyces</taxon>
    </lineage>
</organism>
<keyword evidence="1 2" id="KW-0732">Signal</keyword>
<dbReference type="RefSeq" id="WP_316733982.1">
    <property type="nucleotide sequence ID" value="NZ_JARAKF010000001.1"/>
</dbReference>
<dbReference type="SUPFAM" id="SSF69318">
    <property type="entry name" value="Integrin alpha N-terminal domain"/>
    <property type="match status" value="1"/>
</dbReference>
<gene>
    <name evidence="3" type="ORF">PU648_28745</name>
</gene>
<dbReference type="Gene3D" id="2.130.10.130">
    <property type="entry name" value="Integrin alpha, N-terminal"/>
    <property type="match status" value="1"/>
</dbReference>
<proteinExistence type="predicted"/>
<dbReference type="EMBL" id="JARAKF010000001">
    <property type="protein sequence ID" value="MDU8996264.1"/>
    <property type="molecule type" value="Genomic_DNA"/>
</dbReference>
<sequence>MTRHAFVRLRLVAASAVLAAGLSPLLPSSTAVADAPQETVVPATLRGTYTSAELYSGSTSGHDGAGQQGVFHTLEGSGLVWTRYADGTSVPVTRPAGILGTWGTGGDVLAYRYEGGRVDLWNAVDGTTRTLQTPSDLTLLTAYSDLAVAYRVVRDENGTAWREMHLLLPEADGGTRDVPVGGVPAGVNLGQPLGGDADGLLFQASKDGQYLSVMVDRRTGQVRDWTPPRSKVYLRAKVTAEHVVLFNANEAAVQVFPRSDLSAAPTEVTLSGSGSVNPAQDLAVVGDWLVHRPSAGTAVIAKPIAGGPAVTLMPWSNVYSSAVSDGTAVLIGRTTADDWGVQRIKPGPDGTPAVTQVKALPKPPIKIQGLALEQGRLLVADTGGPGGRRDDYVRTVAVTGTPEFGPRSSFDGTDLNLGTCPATEVGCSQLHGTADGRAVWVTKDTTTSDSIRVNGPAPYTFWERRVPAGGRITDVSGQYLIHTTDTAQTVYKIGNDGIPALTRTPGAAALSGDTLWTRGTTPGTVTAYDLTTKKTTGTLSTDADCAPTELRANGRWLYWSCADGTAGVYDRTAKKSVPVPAGEAELGDGFVVTHDRQAGQLVLTTVADGTPVSRVIGALPDTGISQREVRWTVDESTGNVAYVDDQEHVHLVPTGVTQQPLRLLAPVDSASTLVAREIDATPSTLTTLLLSKPAAGWRLTVRSRATGKVVDTRDGGATRGEVKVGWFGTDAKGAFLTNGRYDWTLSVTPADGVGAPVATSGTVALSGAAPATHDYIGGGDSFGDLVTLGSSGTLGFRQGSGKGTFSVNLGTSSGWTTTNKVVPFGDLNGDRCNDVLVRLTGGALRAYKPDCYGTLKPSTAYTSLGTSGWNQYDVLTAPGDISGDGRPDLIARNTATGTVYLYKGTSTGKLSARVKLYANWKTYKKVVGVGDLNGDGIGDLLAQDKANTLYRYYGTGKGSFGARTKVFAGWGGSYDVVVGAGDITGDGKADLVARDTAGNLYRQNGTGKGSFAARVKIGSGWQGYRGLF</sequence>
<dbReference type="Proteomes" id="UP001257627">
    <property type="component" value="Unassembled WGS sequence"/>
</dbReference>
<keyword evidence="4" id="KW-1185">Reference proteome</keyword>
<feature type="chain" id="PRO_5045292384" evidence="2">
    <location>
        <begin position="20"/>
        <end position="1028"/>
    </location>
</feature>
<evidence type="ECO:0000256" key="1">
    <source>
        <dbReference type="ARBA" id="ARBA00022729"/>
    </source>
</evidence>
<dbReference type="InterPro" id="IPR011048">
    <property type="entry name" value="Haem_d1_sf"/>
</dbReference>
<evidence type="ECO:0000313" key="3">
    <source>
        <dbReference type="EMBL" id="MDU8996264.1"/>
    </source>
</evidence>
<dbReference type="PANTHER" id="PTHR44103">
    <property type="entry name" value="PROPROTEIN CONVERTASE P"/>
    <property type="match status" value="1"/>
</dbReference>
<dbReference type="InterPro" id="IPR028994">
    <property type="entry name" value="Integrin_alpha_N"/>
</dbReference>
<accession>A0ABU3URZ2</accession>
<name>A0ABU3URZ2_9ACTN</name>
<dbReference type="PANTHER" id="PTHR44103:SF1">
    <property type="entry name" value="PROPROTEIN CONVERTASE P"/>
    <property type="match status" value="1"/>
</dbReference>
<feature type="signal peptide" evidence="2">
    <location>
        <begin position="1"/>
        <end position="19"/>
    </location>
</feature>